<dbReference type="RefSeq" id="WP_183596891.1">
    <property type="nucleotide sequence ID" value="NZ_JACHXK010000001.1"/>
</dbReference>
<comment type="catalytic activity">
    <reaction evidence="1">
        <text>chorismate = isochorismate</text>
        <dbReference type="Rhea" id="RHEA:18985"/>
        <dbReference type="ChEBI" id="CHEBI:29748"/>
        <dbReference type="ChEBI" id="CHEBI:29780"/>
        <dbReference type="EC" id="5.4.4.2"/>
    </reaction>
</comment>
<evidence type="ECO:0000256" key="5">
    <source>
        <dbReference type="ARBA" id="ARBA00041564"/>
    </source>
</evidence>
<dbReference type="EC" id="5.4.4.2" evidence="3"/>
<evidence type="ECO:0000256" key="4">
    <source>
        <dbReference type="ARBA" id="ARBA00023235"/>
    </source>
</evidence>
<evidence type="ECO:0000313" key="7">
    <source>
        <dbReference type="EMBL" id="MBB3108626.1"/>
    </source>
</evidence>
<comment type="caution">
    <text evidence="7">The sequence shown here is derived from an EMBL/GenBank/DDBJ whole genome shotgun (WGS) entry which is preliminary data.</text>
</comment>
<dbReference type="PANTHER" id="PTHR42839">
    <property type="entry name" value="ISOCHORISMATE SYNTHASE ENTC"/>
    <property type="match status" value="1"/>
</dbReference>
<dbReference type="Proteomes" id="UP000570361">
    <property type="component" value="Unassembled WGS sequence"/>
</dbReference>
<evidence type="ECO:0000256" key="2">
    <source>
        <dbReference type="ARBA" id="ARBA00005297"/>
    </source>
</evidence>
<evidence type="ECO:0000313" key="8">
    <source>
        <dbReference type="Proteomes" id="UP000570361"/>
    </source>
</evidence>
<protein>
    <recommendedName>
        <fullName evidence="3">isochorismate synthase</fullName>
        <ecNumber evidence="3">5.4.4.2</ecNumber>
    </recommendedName>
    <alternativeName>
        <fullName evidence="5">Isochorismate mutase</fullName>
    </alternativeName>
</protein>
<dbReference type="InterPro" id="IPR005801">
    <property type="entry name" value="ADC_synthase"/>
</dbReference>
<organism evidence="7 8">
    <name type="scientific">Paenibacillus phyllosphaerae</name>
    <dbReference type="NCBI Taxonomy" id="274593"/>
    <lineage>
        <taxon>Bacteria</taxon>
        <taxon>Bacillati</taxon>
        <taxon>Bacillota</taxon>
        <taxon>Bacilli</taxon>
        <taxon>Bacillales</taxon>
        <taxon>Paenibacillaceae</taxon>
        <taxon>Paenibacillus</taxon>
    </lineage>
</organism>
<dbReference type="GO" id="GO:0009697">
    <property type="term" value="P:salicylic acid biosynthetic process"/>
    <property type="evidence" value="ECO:0007669"/>
    <property type="project" value="TreeGrafter"/>
</dbReference>
<dbReference type="Gene3D" id="3.60.120.10">
    <property type="entry name" value="Anthranilate synthase"/>
    <property type="match status" value="1"/>
</dbReference>
<evidence type="ECO:0000259" key="6">
    <source>
        <dbReference type="Pfam" id="PF00425"/>
    </source>
</evidence>
<keyword evidence="4 7" id="KW-0413">Isomerase</keyword>
<dbReference type="NCBIfam" id="TIGR00543">
    <property type="entry name" value="isochor_syn"/>
    <property type="match status" value="1"/>
</dbReference>
<evidence type="ECO:0000256" key="3">
    <source>
        <dbReference type="ARBA" id="ARBA00012824"/>
    </source>
</evidence>
<gene>
    <name evidence="7" type="ORF">FHS18_000654</name>
</gene>
<keyword evidence="8" id="KW-1185">Reference proteome</keyword>
<proteinExistence type="inferred from homology"/>
<dbReference type="AlphaFoldDB" id="A0A7W5FKZ2"/>
<sequence>MKQTALNVLSNRLLDAYQGGTSFFMASSSRTLLTEGVAAELSKQEQGGLQTLPARAASLLAEAQRNGHSSPVLVGAIPFDPMKQAHLIVPEKVQWSGPLEFENAGVGELAGTSAAAYTINSVPTPEAFAQGVEQGIARLRSGELSKIVLSRALELTSQQPVDLQQLLRNLARSNTRGYTFAADLPKQNSAGATGAKERRTLVGASPELLVRRTGRQVISNPLAGSRPRSKDPIEDQRIAAELLISEKDLHEHAVVIEAVAAALRPFCKTLDVPSRPSLVHTETMWHLSTEVAGELADPSTSSLELAAALHPTPAVCGTPTDSAREAIYEIEPFDREFYTGMVGWNDASGDGEWVVTIRCAEVYDRSLRLYAGAGVVLGSSPEGELAETSAKFRTMLRAMGLQQE</sequence>
<reference evidence="7 8" key="1">
    <citation type="submission" date="2020-08" db="EMBL/GenBank/DDBJ databases">
        <title>Genomic Encyclopedia of Type Strains, Phase III (KMG-III): the genomes of soil and plant-associated and newly described type strains.</title>
        <authorList>
            <person name="Whitman W."/>
        </authorList>
    </citation>
    <scope>NUCLEOTIDE SEQUENCE [LARGE SCALE GENOMIC DNA]</scope>
    <source>
        <strain evidence="7 8">CECT 5862</strain>
    </source>
</reference>
<dbReference type="InterPro" id="IPR004561">
    <property type="entry name" value="IsoChor_synthase"/>
</dbReference>
<feature type="domain" description="Chorismate-utilising enzyme C-terminal" evidence="6">
    <location>
        <begin position="126"/>
        <end position="391"/>
    </location>
</feature>
<dbReference type="EMBL" id="JACHXK010000001">
    <property type="protein sequence ID" value="MBB3108626.1"/>
    <property type="molecule type" value="Genomic_DNA"/>
</dbReference>
<dbReference type="SUPFAM" id="SSF56322">
    <property type="entry name" value="ADC synthase"/>
    <property type="match status" value="1"/>
</dbReference>
<accession>A0A7W5FKZ2</accession>
<dbReference type="InterPro" id="IPR015890">
    <property type="entry name" value="Chorismate_C"/>
</dbReference>
<dbReference type="GO" id="GO:0008909">
    <property type="term" value="F:isochorismate synthase activity"/>
    <property type="evidence" value="ECO:0007669"/>
    <property type="project" value="UniProtKB-EC"/>
</dbReference>
<comment type="similarity">
    <text evidence="2">Belongs to the isochorismate synthase family.</text>
</comment>
<name>A0A7W5FKZ2_9BACL</name>
<dbReference type="NCBIfam" id="NF005380">
    <property type="entry name" value="PRK06923.1"/>
    <property type="match status" value="1"/>
</dbReference>
<dbReference type="Pfam" id="PF00425">
    <property type="entry name" value="Chorismate_bind"/>
    <property type="match status" value="1"/>
</dbReference>
<dbReference type="PANTHER" id="PTHR42839:SF2">
    <property type="entry name" value="ISOCHORISMATE SYNTHASE ENTC"/>
    <property type="match status" value="1"/>
</dbReference>
<evidence type="ECO:0000256" key="1">
    <source>
        <dbReference type="ARBA" id="ARBA00000799"/>
    </source>
</evidence>